<keyword evidence="3" id="KW-0687">Ribonucleoprotein</keyword>
<dbReference type="InterPro" id="IPR023574">
    <property type="entry name" value="Ribosomal_uL4_dom_sf"/>
</dbReference>
<evidence type="ECO:0000256" key="3">
    <source>
        <dbReference type="ARBA" id="ARBA00023274"/>
    </source>
</evidence>
<evidence type="ECO:0000256" key="4">
    <source>
        <dbReference type="ARBA" id="ARBA00040565"/>
    </source>
</evidence>
<dbReference type="PANTHER" id="PTHR10746">
    <property type="entry name" value="50S RIBOSOMAL PROTEIN L4"/>
    <property type="match status" value="1"/>
</dbReference>
<dbReference type="OrthoDB" id="275876at2759"/>
<dbReference type="NCBIfam" id="TIGR03953">
    <property type="entry name" value="rplD_bact"/>
    <property type="match status" value="1"/>
</dbReference>
<feature type="region of interest" description="Disordered" evidence="5">
    <location>
        <begin position="142"/>
        <end position="169"/>
    </location>
</feature>
<keyword evidence="7" id="KW-1185">Reference proteome</keyword>
<organism evidence="6 7">
    <name type="scientific">Sanghuangporus baumii</name>
    <name type="common">Phellinus baumii</name>
    <dbReference type="NCBI Taxonomy" id="108892"/>
    <lineage>
        <taxon>Eukaryota</taxon>
        <taxon>Fungi</taxon>
        <taxon>Dikarya</taxon>
        <taxon>Basidiomycota</taxon>
        <taxon>Agaricomycotina</taxon>
        <taxon>Agaricomycetes</taxon>
        <taxon>Hymenochaetales</taxon>
        <taxon>Hymenochaetaceae</taxon>
        <taxon>Sanghuangporus</taxon>
    </lineage>
</organism>
<dbReference type="Gene3D" id="3.40.1370.10">
    <property type="match status" value="1"/>
</dbReference>
<dbReference type="PANTHER" id="PTHR10746:SF6">
    <property type="entry name" value="LARGE RIBOSOMAL SUBUNIT PROTEIN UL4M"/>
    <property type="match status" value="1"/>
</dbReference>
<dbReference type="SUPFAM" id="SSF52166">
    <property type="entry name" value="Ribosomal protein L4"/>
    <property type="match status" value="1"/>
</dbReference>
<sequence>MSWTDDGLEQGLVFRPLDSGVTGPVADPDHLYSFFFFSSADISPVSMMLFAAMRRAVAQPSAAYSRRALAVTASSSLASKAVPFQDDPVYIAMTNLLEGVEPAEEQVAALDPSVFAHPIRRDILYLCVNFYRDALRQGTANTKTRGEVRGSGRKIRPQKGSGMARLGDGQSPMLRGGGVAFGPKPRDFATSLPRKIRQMGMRVALSAKVQERGLAIAPTLNWPGVKTNKFTKRMNALGWSRTLFVAGSEEPPARLERVCRNVPDVDVVSASDLNVYEMLRWPNLVLDVDAVSYLERLLSKNLPEEERIPMPSPPSLRYSRLEAGRKKKASPSIEDVDNRAPQTNGGSLFEAA</sequence>
<evidence type="ECO:0000313" key="7">
    <source>
        <dbReference type="Proteomes" id="UP000757232"/>
    </source>
</evidence>
<protein>
    <recommendedName>
        <fullName evidence="4">Large ribosomal subunit protein uL4m</fullName>
    </recommendedName>
</protein>
<reference evidence="6" key="1">
    <citation type="submission" date="2016-06" db="EMBL/GenBank/DDBJ databases">
        <title>Draft Genome sequence of the fungus Inonotus baumii.</title>
        <authorList>
            <person name="Zhu H."/>
            <person name="Lin W."/>
        </authorList>
    </citation>
    <scope>NUCLEOTIDE SEQUENCE</scope>
    <source>
        <strain evidence="6">821</strain>
    </source>
</reference>
<name>A0A9Q5N9Z0_SANBA</name>
<evidence type="ECO:0000256" key="2">
    <source>
        <dbReference type="ARBA" id="ARBA00022980"/>
    </source>
</evidence>
<dbReference type="Proteomes" id="UP000757232">
    <property type="component" value="Unassembled WGS sequence"/>
</dbReference>
<evidence type="ECO:0000256" key="5">
    <source>
        <dbReference type="SAM" id="MobiDB-lite"/>
    </source>
</evidence>
<evidence type="ECO:0000313" key="6">
    <source>
        <dbReference type="EMBL" id="OCB92100.1"/>
    </source>
</evidence>
<dbReference type="InterPro" id="IPR013005">
    <property type="entry name" value="Ribosomal_uL4-like"/>
</dbReference>
<dbReference type="InterPro" id="IPR002136">
    <property type="entry name" value="Ribosomal_uL4"/>
</dbReference>
<dbReference type="GO" id="GO:0005840">
    <property type="term" value="C:ribosome"/>
    <property type="evidence" value="ECO:0007669"/>
    <property type="project" value="UniProtKB-KW"/>
</dbReference>
<comment type="caution">
    <text evidence="6">The sequence shown here is derived from an EMBL/GenBank/DDBJ whole genome shotgun (WGS) entry which is preliminary data.</text>
</comment>
<proteinExistence type="inferred from homology"/>
<feature type="region of interest" description="Disordered" evidence="5">
    <location>
        <begin position="305"/>
        <end position="352"/>
    </location>
</feature>
<accession>A0A9Q5N9Z0</accession>
<evidence type="ECO:0000256" key="1">
    <source>
        <dbReference type="ARBA" id="ARBA00010528"/>
    </source>
</evidence>
<keyword evidence="2 6" id="KW-0689">Ribosomal protein</keyword>
<comment type="similarity">
    <text evidence="1">Belongs to the universal ribosomal protein uL4 family.</text>
</comment>
<dbReference type="GO" id="GO:0003735">
    <property type="term" value="F:structural constituent of ribosome"/>
    <property type="evidence" value="ECO:0007669"/>
    <property type="project" value="InterPro"/>
</dbReference>
<dbReference type="HAMAP" id="MF_01328_B">
    <property type="entry name" value="Ribosomal_uL4_B"/>
    <property type="match status" value="1"/>
</dbReference>
<dbReference type="GO" id="GO:0006412">
    <property type="term" value="P:translation"/>
    <property type="evidence" value="ECO:0007669"/>
    <property type="project" value="InterPro"/>
</dbReference>
<dbReference type="EMBL" id="LNZH02000032">
    <property type="protein sequence ID" value="OCB92100.1"/>
    <property type="molecule type" value="Genomic_DNA"/>
</dbReference>
<dbReference type="Pfam" id="PF00573">
    <property type="entry name" value="Ribosomal_L4"/>
    <property type="match status" value="1"/>
</dbReference>
<dbReference type="AlphaFoldDB" id="A0A9Q5N9Z0"/>
<gene>
    <name evidence="6" type="ORF">A7U60_g555</name>
</gene>
<dbReference type="GO" id="GO:1990904">
    <property type="term" value="C:ribonucleoprotein complex"/>
    <property type="evidence" value="ECO:0007669"/>
    <property type="project" value="UniProtKB-KW"/>
</dbReference>